<dbReference type="GO" id="GO:0016814">
    <property type="term" value="F:hydrolase activity, acting on carbon-nitrogen (but not peptide) bonds, in cyclic amidines"/>
    <property type="evidence" value="ECO:0007669"/>
    <property type="project" value="TreeGrafter"/>
</dbReference>
<gene>
    <name evidence="3" type="ORF">I7412_13475</name>
</gene>
<name>A0A937ULR9_9ACTN</name>
<evidence type="ECO:0000256" key="1">
    <source>
        <dbReference type="SAM" id="MobiDB-lite"/>
    </source>
</evidence>
<evidence type="ECO:0000313" key="4">
    <source>
        <dbReference type="Proteomes" id="UP000604475"/>
    </source>
</evidence>
<feature type="domain" description="Amidohydrolase 3" evidence="2">
    <location>
        <begin position="145"/>
        <end position="449"/>
    </location>
</feature>
<feature type="region of interest" description="Disordered" evidence="1">
    <location>
        <begin position="49"/>
        <end position="78"/>
    </location>
</feature>
<dbReference type="SUPFAM" id="SSF51556">
    <property type="entry name" value="Metallo-dependent hydrolases"/>
    <property type="match status" value="1"/>
</dbReference>
<dbReference type="Gene3D" id="3.20.20.140">
    <property type="entry name" value="Metal-dependent hydrolases"/>
    <property type="match status" value="1"/>
</dbReference>
<accession>A0A937ULR9</accession>
<sequence length="462" mass="47265">MLIDRITDARLVGPTPTDGRAAERRHDIGRRHDVVLGGGTVLAVRPTGAAQPGEAVGPGGVEPGDAVRPAGARRPAGTTLPVQGRVVAPAFVDAHVHLDKAYLSAAVAAAPAGTPYAVAGRSPEPSGPRLDAAIAEVGRLRETVPIERIHAGAALAIDTLVRHGTVAARVHVEIDPVAGLDLVTFHQALTASVADRCEVQLVAFPQRGLERPGTRELMAAAMAEGLDVVGGCPYVDQDPIAHLDAVFALAERHGRPVDLHLDFHDEPGRSLIEAVAERTRAHGMAGRVTIGHVTTLAAMAPTAQASALDLLADAGIALVVLPATDLYLGGHGEPGTRSLAPVDRAIQAGVRVAIANNNLANPFAPFGNGNLLQAAWLAGITRRMADDDQPGGLLAAVTTTPAAILGLPEHGPQPGRAAHLAVLDTADPASVPLGAPAVLATLRAGRLVHRVTVPEPVGGAGP</sequence>
<proteinExistence type="predicted"/>
<evidence type="ECO:0000259" key="2">
    <source>
        <dbReference type="Pfam" id="PF07969"/>
    </source>
</evidence>
<feature type="compositionally biased region" description="Low complexity" evidence="1">
    <location>
        <begin position="63"/>
        <end position="77"/>
    </location>
</feature>
<dbReference type="AlphaFoldDB" id="A0A937ULR9"/>
<dbReference type="EMBL" id="JAEACQ010000173">
    <property type="protein sequence ID" value="MBL7628139.1"/>
    <property type="molecule type" value="Genomic_DNA"/>
</dbReference>
<dbReference type="InterPro" id="IPR011059">
    <property type="entry name" value="Metal-dep_hydrolase_composite"/>
</dbReference>
<comment type="caution">
    <text evidence="3">The sequence shown here is derived from an EMBL/GenBank/DDBJ whole genome shotgun (WGS) entry which is preliminary data.</text>
</comment>
<reference evidence="3" key="1">
    <citation type="submission" date="2020-12" db="EMBL/GenBank/DDBJ databases">
        <title>Genomic characterization of non-nitrogen-fixing Frankia strains.</title>
        <authorList>
            <person name="Carlos-Shanley C."/>
            <person name="Guerra T."/>
            <person name="Hahn D."/>
        </authorList>
    </citation>
    <scope>NUCLEOTIDE SEQUENCE</scope>
    <source>
        <strain evidence="3">CN6</strain>
    </source>
</reference>
<evidence type="ECO:0000313" key="3">
    <source>
        <dbReference type="EMBL" id="MBL7628139.1"/>
    </source>
</evidence>
<dbReference type="RefSeq" id="WP_203004930.1">
    <property type="nucleotide sequence ID" value="NZ_JADWYU010000088.1"/>
</dbReference>
<dbReference type="PANTHER" id="PTHR32027">
    <property type="entry name" value="CYTOSINE DEAMINASE"/>
    <property type="match status" value="1"/>
</dbReference>
<dbReference type="Gene3D" id="2.30.40.10">
    <property type="entry name" value="Urease, subunit C, domain 1"/>
    <property type="match status" value="1"/>
</dbReference>
<dbReference type="InterPro" id="IPR013108">
    <property type="entry name" value="Amidohydro_3"/>
</dbReference>
<dbReference type="Proteomes" id="UP000604475">
    <property type="component" value="Unassembled WGS sequence"/>
</dbReference>
<organism evidence="3 4">
    <name type="scientific">Frankia nepalensis</name>
    <dbReference type="NCBI Taxonomy" id="1836974"/>
    <lineage>
        <taxon>Bacteria</taxon>
        <taxon>Bacillati</taxon>
        <taxon>Actinomycetota</taxon>
        <taxon>Actinomycetes</taxon>
        <taxon>Frankiales</taxon>
        <taxon>Frankiaceae</taxon>
        <taxon>Frankia</taxon>
    </lineage>
</organism>
<protein>
    <submittedName>
        <fullName evidence="3">Amidohydrolase family protein</fullName>
    </submittedName>
</protein>
<dbReference type="InterPro" id="IPR052349">
    <property type="entry name" value="Metallo-hydrolase_Enzymes"/>
</dbReference>
<dbReference type="InterPro" id="IPR032466">
    <property type="entry name" value="Metal_Hydrolase"/>
</dbReference>
<keyword evidence="4" id="KW-1185">Reference proteome</keyword>
<dbReference type="PANTHER" id="PTHR32027:SF9">
    <property type="entry name" value="BLL3847 PROTEIN"/>
    <property type="match status" value="1"/>
</dbReference>
<dbReference type="Pfam" id="PF07969">
    <property type="entry name" value="Amidohydro_3"/>
    <property type="match status" value="1"/>
</dbReference>